<dbReference type="AlphaFoldDB" id="A0A5C5VNI1"/>
<dbReference type="Pfam" id="PF00575">
    <property type="entry name" value="S1"/>
    <property type="match status" value="1"/>
</dbReference>
<keyword evidence="2" id="KW-0687">Ribonucleoprotein</keyword>
<dbReference type="InterPro" id="IPR012337">
    <property type="entry name" value="RNaseH-like_sf"/>
</dbReference>
<organism evidence="2 3">
    <name type="scientific">Thalassoglobus neptunius</name>
    <dbReference type="NCBI Taxonomy" id="1938619"/>
    <lineage>
        <taxon>Bacteria</taxon>
        <taxon>Pseudomonadati</taxon>
        <taxon>Planctomycetota</taxon>
        <taxon>Planctomycetia</taxon>
        <taxon>Planctomycetales</taxon>
        <taxon>Planctomycetaceae</taxon>
        <taxon>Thalassoglobus</taxon>
    </lineage>
</organism>
<dbReference type="OrthoDB" id="9804714at2"/>
<dbReference type="SUPFAM" id="SSF50249">
    <property type="entry name" value="Nucleic acid-binding proteins"/>
    <property type="match status" value="1"/>
</dbReference>
<keyword evidence="3" id="KW-1185">Reference proteome</keyword>
<dbReference type="PROSITE" id="PS50126">
    <property type="entry name" value="S1"/>
    <property type="match status" value="1"/>
</dbReference>
<comment type="caution">
    <text evidence="2">The sequence shown here is derived from an EMBL/GenBank/DDBJ whole genome shotgun (WGS) entry which is preliminary data.</text>
</comment>
<dbReference type="GO" id="GO:0003729">
    <property type="term" value="F:mRNA binding"/>
    <property type="evidence" value="ECO:0007669"/>
    <property type="project" value="UniProtKB-ARBA"/>
</dbReference>
<dbReference type="Pfam" id="PF22706">
    <property type="entry name" value="Tex_central_region"/>
    <property type="match status" value="1"/>
</dbReference>
<dbReference type="FunFam" id="2.40.50.140:FF:000051">
    <property type="entry name" value="RNA-binding transcriptional accessory protein"/>
    <property type="match status" value="1"/>
</dbReference>
<feature type="domain" description="S1 motif" evidence="1">
    <location>
        <begin position="663"/>
        <end position="732"/>
    </location>
</feature>
<dbReference type="InterPro" id="IPR037027">
    <property type="entry name" value="YqgF/RNaseH-like_dom_sf"/>
</dbReference>
<proteinExistence type="predicted"/>
<dbReference type="InterPro" id="IPR023319">
    <property type="entry name" value="Tex-like_HTH_dom_sf"/>
</dbReference>
<accession>A0A5C5VNI1</accession>
<dbReference type="SMART" id="SM00316">
    <property type="entry name" value="S1"/>
    <property type="match status" value="1"/>
</dbReference>
<dbReference type="Pfam" id="PF12836">
    <property type="entry name" value="HHH_3"/>
    <property type="match status" value="1"/>
</dbReference>
<dbReference type="PANTHER" id="PTHR10724:SF10">
    <property type="entry name" value="S1 RNA-BINDING DOMAIN-CONTAINING PROTEIN 1"/>
    <property type="match status" value="1"/>
</dbReference>
<dbReference type="PANTHER" id="PTHR10724">
    <property type="entry name" value="30S RIBOSOMAL PROTEIN S1"/>
    <property type="match status" value="1"/>
</dbReference>
<gene>
    <name evidence="2" type="primary">rpsA_3</name>
    <name evidence="2" type="ORF">KOR42_49660</name>
</gene>
<dbReference type="InterPro" id="IPR012340">
    <property type="entry name" value="NA-bd_OB-fold"/>
</dbReference>
<dbReference type="Gene3D" id="1.10.150.310">
    <property type="entry name" value="Tex RuvX-like domain-like"/>
    <property type="match status" value="1"/>
</dbReference>
<evidence type="ECO:0000313" key="2">
    <source>
        <dbReference type="EMBL" id="TWT40184.1"/>
    </source>
</evidence>
<dbReference type="Gene3D" id="3.30.420.140">
    <property type="entry name" value="YqgF/RNase H-like domain"/>
    <property type="match status" value="1"/>
</dbReference>
<dbReference type="InterPro" id="IPR023323">
    <property type="entry name" value="Tex-like_dom_sf"/>
</dbReference>
<keyword evidence="2" id="KW-0689">Ribosomal protein</keyword>
<reference evidence="2 3" key="1">
    <citation type="submission" date="2019-02" db="EMBL/GenBank/DDBJ databases">
        <title>Deep-cultivation of Planctomycetes and their phenomic and genomic characterization uncovers novel biology.</title>
        <authorList>
            <person name="Wiegand S."/>
            <person name="Jogler M."/>
            <person name="Boedeker C."/>
            <person name="Pinto D."/>
            <person name="Vollmers J."/>
            <person name="Rivas-Marin E."/>
            <person name="Kohn T."/>
            <person name="Peeters S.H."/>
            <person name="Heuer A."/>
            <person name="Rast P."/>
            <person name="Oberbeckmann S."/>
            <person name="Bunk B."/>
            <person name="Jeske O."/>
            <person name="Meyerdierks A."/>
            <person name="Storesund J.E."/>
            <person name="Kallscheuer N."/>
            <person name="Luecker S."/>
            <person name="Lage O.M."/>
            <person name="Pohl T."/>
            <person name="Merkel B.J."/>
            <person name="Hornburger P."/>
            <person name="Mueller R.-W."/>
            <person name="Bruemmer F."/>
            <person name="Labrenz M."/>
            <person name="Spormann A.M."/>
            <person name="Op Den Camp H."/>
            <person name="Overmann J."/>
            <person name="Amann R."/>
            <person name="Jetten M.S.M."/>
            <person name="Mascher T."/>
            <person name="Medema M.H."/>
            <person name="Devos D.P."/>
            <person name="Kaster A.-K."/>
            <person name="Ovreas L."/>
            <person name="Rohde M."/>
            <person name="Galperin M.Y."/>
            <person name="Jogler C."/>
        </authorList>
    </citation>
    <scope>NUCLEOTIDE SEQUENCE [LARGE SCALE GENOMIC DNA]</scope>
    <source>
        <strain evidence="2 3">KOR42</strain>
    </source>
</reference>
<dbReference type="Gene3D" id="1.10.3500.10">
    <property type="entry name" value="Tex N-terminal region-like"/>
    <property type="match status" value="1"/>
</dbReference>
<dbReference type="GO" id="GO:0005737">
    <property type="term" value="C:cytoplasm"/>
    <property type="evidence" value="ECO:0007669"/>
    <property type="project" value="UniProtKB-ARBA"/>
</dbReference>
<dbReference type="Proteomes" id="UP000317243">
    <property type="component" value="Unassembled WGS sequence"/>
</dbReference>
<dbReference type="EMBL" id="SIHI01000053">
    <property type="protein sequence ID" value="TWT40184.1"/>
    <property type="molecule type" value="Genomic_DNA"/>
</dbReference>
<dbReference type="FunFam" id="3.30.420.140:FF:000001">
    <property type="entry name" value="RNA-binding transcriptional accessory protein"/>
    <property type="match status" value="1"/>
</dbReference>
<evidence type="ECO:0000259" key="1">
    <source>
        <dbReference type="PROSITE" id="PS50126"/>
    </source>
</evidence>
<dbReference type="InterPro" id="IPR018974">
    <property type="entry name" value="Tex-like_N"/>
</dbReference>
<dbReference type="InterPro" id="IPR010994">
    <property type="entry name" value="RuvA_2-like"/>
</dbReference>
<dbReference type="GO" id="GO:0006412">
    <property type="term" value="P:translation"/>
    <property type="evidence" value="ECO:0007669"/>
    <property type="project" value="TreeGrafter"/>
</dbReference>
<dbReference type="Pfam" id="PF17674">
    <property type="entry name" value="HHH_9"/>
    <property type="match status" value="1"/>
</dbReference>
<dbReference type="CDD" id="cd05685">
    <property type="entry name" value="S1_Tex"/>
    <property type="match status" value="1"/>
</dbReference>
<dbReference type="GO" id="GO:0006139">
    <property type="term" value="P:nucleobase-containing compound metabolic process"/>
    <property type="evidence" value="ECO:0007669"/>
    <property type="project" value="InterPro"/>
</dbReference>
<dbReference type="InterPro" id="IPR003029">
    <property type="entry name" value="S1_domain"/>
</dbReference>
<dbReference type="InterPro" id="IPR044146">
    <property type="entry name" value="S1_Tex"/>
</dbReference>
<dbReference type="Pfam" id="PF16921">
    <property type="entry name" value="Tex_YqgF"/>
    <property type="match status" value="1"/>
</dbReference>
<dbReference type="InterPro" id="IPR055179">
    <property type="entry name" value="Tex-like_central_region"/>
</dbReference>
<dbReference type="InterPro" id="IPR041692">
    <property type="entry name" value="HHH_9"/>
</dbReference>
<dbReference type="SUPFAM" id="SSF47781">
    <property type="entry name" value="RuvA domain 2-like"/>
    <property type="match status" value="2"/>
</dbReference>
<dbReference type="SUPFAM" id="SSF53098">
    <property type="entry name" value="Ribonuclease H-like"/>
    <property type="match status" value="1"/>
</dbReference>
<dbReference type="Gene3D" id="2.40.50.140">
    <property type="entry name" value="Nucleic acid-binding proteins"/>
    <property type="match status" value="1"/>
</dbReference>
<dbReference type="SUPFAM" id="SSF158832">
    <property type="entry name" value="Tex N-terminal region-like"/>
    <property type="match status" value="1"/>
</dbReference>
<dbReference type="Gene3D" id="1.10.10.650">
    <property type="entry name" value="RuvA domain 2-like"/>
    <property type="match status" value="1"/>
</dbReference>
<dbReference type="FunFam" id="1.10.10.650:FF:000001">
    <property type="entry name" value="S1 RNA-binding domain 1"/>
    <property type="match status" value="1"/>
</dbReference>
<dbReference type="SMART" id="SM00732">
    <property type="entry name" value="YqgFc"/>
    <property type="match status" value="1"/>
</dbReference>
<dbReference type="InterPro" id="IPR050437">
    <property type="entry name" value="Ribos_protein_bS1-like"/>
</dbReference>
<dbReference type="GO" id="GO:0005840">
    <property type="term" value="C:ribosome"/>
    <property type="evidence" value="ECO:0007669"/>
    <property type="project" value="UniProtKB-KW"/>
</dbReference>
<evidence type="ECO:0000313" key="3">
    <source>
        <dbReference type="Proteomes" id="UP000317243"/>
    </source>
</evidence>
<protein>
    <submittedName>
        <fullName evidence="2">30S ribosomal protein S1</fullName>
    </submittedName>
</protein>
<dbReference type="Pfam" id="PF09371">
    <property type="entry name" value="Tex_N"/>
    <property type="match status" value="1"/>
</dbReference>
<dbReference type="GO" id="GO:0003735">
    <property type="term" value="F:structural constituent of ribosome"/>
    <property type="evidence" value="ECO:0007669"/>
    <property type="project" value="TreeGrafter"/>
</dbReference>
<sequence>MCRLRGVVTEKLRMDSEKELIQRLSSQLGLKLDSVRRTVEILDEGNTVPFITRYRKQQTGGLDENQIRAIQEGIATLREVAATRARMMDSLRELGKLTPELQKQLLEADSKRRLDELYAPFRVKKKIKATEALERGLGPLAEAIWNGRVGDDQLDKVAANCVGKHPDLVDSQTVLDGAREIVASRISELVAIRDIVRETARRTAVIRTKLAPGEKDEELKKTFSDYGGFESPFKRLAPHRVMAIDRGEKKKVLRVSLDWDGDQSQRRAAANLELGTHRARQILTECLSESLKRFINPAVERELRREATESAHVHSMGVFAANLRSLLMQPPLPSKTVMAIDPGFSSGCKVAVIDRLGTMLESDLVFVIGKDSRESQIEKLCQLVARHQVDVIAIGNGTASRETEALVSEAIQNHNLQCRYTIVNEAGASIYSASQAGQEEFPDLDATVRGTLSIGRRLQDPLSELVKIEPQHLGVGMYQHDLPEKQLEQSLSEVVVSCVNSVGVDLNRASTELLKYVSGLNRKSAEKIVRRRQESGPFRRRRELLDVPGIGPATFTQAAGFLRIADGDEPLDATWVHPESYSLARQMLKSFGADPQSFLKGQSEKLAAERMNLDELSTSLQSDRFTVEQVFEAISRPGRDPREDVAGPLFRSGVMNFEDLKIGMQLQGVVSNVVDFGAFVDVGLKNDGLVHISRLSDQYVSSPLDVVSLGDVVTVWVAQLDEDRKRLGLSMIPLDEADLER</sequence>
<dbReference type="InterPro" id="IPR006641">
    <property type="entry name" value="YqgF/RNaseH-like_dom"/>
</dbReference>
<name>A0A5C5VNI1_9PLAN</name>
<dbReference type="InterPro" id="IPR032639">
    <property type="entry name" value="Tex_YqgF"/>
</dbReference>